<comment type="caution">
    <text evidence="10">The sequence shown here is derived from an EMBL/GenBank/DDBJ whole genome shotgun (WGS) entry which is preliminary data.</text>
</comment>
<feature type="domain" description="Spore germination protein N-terminal" evidence="9">
    <location>
        <begin position="21"/>
        <end position="195"/>
    </location>
</feature>
<evidence type="ECO:0000259" key="9">
    <source>
        <dbReference type="Pfam" id="PF25198"/>
    </source>
</evidence>
<evidence type="ECO:0000313" key="10">
    <source>
        <dbReference type="EMBL" id="MED3562144.1"/>
    </source>
</evidence>
<keyword evidence="5" id="KW-0472">Membrane</keyword>
<keyword evidence="11" id="KW-1185">Reference proteome</keyword>
<dbReference type="InterPro" id="IPR038501">
    <property type="entry name" value="Spore_GerAC_C_sf"/>
</dbReference>
<keyword evidence="4" id="KW-0732">Signal</keyword>
<dbReference type="EMBL" id="JARMQG010000080">
    <property type="protein sequence ID" value="MED3562144.1"/>
    <property type="molecule type" value="Genomic_DNA"/>
</dbReference>
<evidence type="ECO:0000256" key="4">
    <source>
        <dbReference type="ARBA" id="ARBA00022729"/>
    </source>
</evidence>
<evidence type="ECO:0000256" key="6">
    <source>
        <dbReference type="ARBA" id="ARBA00023139"/>
    </source>
</evidence>
<keyword evidence="7" id="KW-0449">Lipoprotein</keyword>
<evidence type="ECO:0000256" key="1">
    <source>
        <dbReference type="ARBA" id="ARBA00004635"/>
    </source>
</evidence>
<comment type="similarity">
    <text evidence="2">Belongs to the GerABKC lipoprotein family.</text>
</comment>
<dbReference type="Gene3D" id="3.30.300.210">
    <property type="entry name" value="Nutrient germinant receptor protein C, domain 3"/>
    <property type="match status" value="1"/>
</dbReference>
<proteinExistence type="inferred from homology"/>
<name>A0ABU6N7Z5_9BACI</name>
<dbReference type="PROSITE" id="PS51257">
    <property type="entry name" value="PROKAR_LIPOPROTEIN"/>
    <property type="match status" value="1"/>
</dbReference>
<evidence type="ECO:0000256" key="2">
    <source>
        <dbReference type="ARBA" id="ARBA00007886"/>
    </source>
</evidence>
<dbReference type="RefSeq" id="WP_327967050.1">
    <property type="nucleotide sequence ID" value="NZ_JARMQG010000080.1"/>
</dbReference>
<evidence type="ECO:0000256" key="5">
    <source>
        <dbReference type="ARBA" id="ARBA00023136"/>
    </source>
</evidence>
<comment type="subcellular location">
    <subcellularLocation>
        <location evidence="1">Membrane</location>
        <topology evidence="1">Lipid-anchor</topology>
    </subcellularLocation>
</comment>
<evidence type="ECO:0000313" key="11">
    <source>
        <dbReference type="Proteomes" id="UP001330749"/>
    </source>
</evidence>
<gene>
    <name evidence="10" type="ORF">P4447_06710</name>
</gene>
<dbReference type="InterPro" id="IPR057336">
    <property type="entry name" value="GerAC_N"/>
</dbReference>
<evidence type="ECO:0000256" key="7">
    <source>
        <dbReference type="ARBA" id="ARBA00023288"/>
    </source>
</evidence>
<organism evidence="10 11">
    <name type="scientific">Bacillus xiapuensis</name>
    <dbReference type="NCBI Taxonomy" id="2014075"/>
    <lineage>
        <taxon>Bacteria</taxon>
        <taxon>Bacillati</taxon>
        <taxon>Bacillota</taxon>
        <taxon>Bacilli</taxon>
        <taxon>Bacillales</taxon>
        <taxon>Bacillaceae</taxon>
        <taxon>Bacillus</taxon>
    </lineage>
</organism>
<dbReference type="PANTHER" id="PTHR35789">
    <property type="entry name" value="SPORE GERMINATION PROTEIN B3"/>
    <property type="match status" value="1"/>
</dbReference>
<feature type="domain" description="Spore germination GerAC-like C-terminal" evidence="8">
    <location>
        <begin position="217"/>
        <end position="362"/>
    </location>
</feature>
<keyword evidence="3" id="KW-0309">Germination</keyword>
<dbReference type="Pfam" id="PF05504">
    <property type="entry name" value="Spore_GerAC"/>
    <property type="match status" value="1"/>
</dbReference>
<accession>A0ABU6N7Z5</accession>
<protein>
    <submittedName>
        <fullName evidence="10">Ger(X)C family spore germination protein</fullName>
    </submittedName>
</protein>
<dbReference type="InterPro" id="IPR008844">
    <property type="entry name" value="Spore_GerAC-like"/>
</dbReference>
<dbReference type="Proteomes" id="UP001330749">
    <property type="component" value="Unassembled WGS sequence"/>
</dbReference>
<keyword evidence="6" id="KW-0564">Palmitate</keyword>
<sequence>MRKIIFFIIISSLLLTGCVGKKEPEGVLFITALGIDYKDGQFILYIQGLNFGNIAKQEGQVVEDLPPLIGYAKGKSIQIAFSKLEQITALPLHSGHIQTIFLSKNVIERKMPDFIELVGQTRLIRYNILVFGTEENMQNLMNTQSFFNFPQLFSVTYRPSDLIKNNYFLPILIYNQFISKYYRPVGTILIPSLKINKGNFSEGKKKSVAVINGEYMISQQQYKGWLDKQDLRGLKWFGKAKQDTVLMEGKDSEVVRIRNPKTKVVVIKGKTPSYKIFVKGNAILIDNVKNKKLRTIEKDLNKKIKNDILTTIKKGAENKTDVLNLSEKPYRLHLNTWDINTINDFNEQSIKDVKVNIQIKISAKHKI</sequence>
<dbReference type="InterPro" id="IPR046953">
    <property type="entry name" value="Spore_GerAC-like_C"/>
</dbReference>
<evidence type="ECO:0000259" key="8">
    <source>
        <dbReference type="Pfam" id="PF05504"/>
    </source>
</evidence>
<evidence type="ECO:0000256" key="3">
    <source>
        <dbReference type="ARBA" id="ARBA00022544"/>
    </source>
</evidence>
<dbReference type="PANTHER" id="PTHR35789:SF1">
    <property type="entry name" value="SPORE GERMINATION PROTEIN B3"/>
    <property type="match status" value="1"/>
</dbReference>
<dbReference type="Pfam" id="PF25198">
    <property type="entry name" value="Spore_GerAC_N"/>
    <property type="match status" value="1"/>
</dbReference>
<dbReference type="NCBIfam" id="TIGR02887">
    <property type="entry name" value="spore_ger_x_C"/>
    <property type="match status" value="1"/>
</dbReference>
<reference evidence="10 11" key="1">
    <citation type="submission" date="2023-03" db="EMBL/GenBank/DDBJ databases">
        <title>Bacillus Genome Sequencing.</title>
        <authorList>
            <person name="Dunlap C."/>
        </authorList>
    </citation>
    <scope>NUCLEOTIDE SEQUENCE [LARGE SCALE GENOMIC DNA]</scope>
    <source>
        <strain evidence="10 11">B-14544</strain>
    </source>
</reference>